<dbReference type="InterPro" id="IPR050188">
    <property type="entry name" value="RluA_PseudoU_synthase"/>
</dbReference>
<dbReference type="Proteomes" id="UP000010847">
    <property type="component" value="Chromosome"/>
</dbReference>
<dbReference type="NCBIfam" id="TIGR00005">
    <property type="entry name" value="rluA_subfam"/>
    <property type="match status" value="1"/>
</dbReference>
<evidence type="ECO:0000313" key="7">
    <source>
        <dbReference type="Proteomes" id="UP000010847"/>
    </source>
</evidence>
<dbReference type="GO" id="GO:0003723">
    <property type="term" value="F:RNA binding"/>
    <property type="evidence" value="ECO:0007669"/>
    <property type="project" value="InterPro"/>
</dbReference>
<keyword evidence="4" id="KW-0413">Isomerase</keyword>
<dbReference type="InterPro" id="IPR006224">
    <property type="entry name" value="PsdUridine_synth_RluA-like_CS"/>
</dbReference>
<dbReference type="PANTHER" id="PTHR21600">
    <property type="entry name" value="MITOCHONDRIAL RNA PSEUDOURIDINE SYNTHASE"/>
    <property type="match status" value="1"/>
</dbReference>
<feature type="active site" evidence="3">
    <location>
        <position position="137"/>
    </location>
</feature>
<evidence type="ECO:0000259" key="5">
    <source>
        <dbReference type="Pfam" id="PF00849"/>
    </source>
</evidence>
<dbReference type="eggNOG" id="COG0564">
    <property type="taxonomic scope" value="Bacteria"/>
</dbReference>
<proteinExistence type="inferred from homology"/>
<dbReference type="GO" id="GO:0140098">
    <property type="term" value="F:catalytic activity, acting on RNA"/>
    <property type="evidence" value="ECO:0007669"/>
    <property type="project" value="UniProtKB-ARBA"/>
</dbReference>
<protein>
    <recommendedName>
        <fullName evidence="4">Pseudouridine synthase</fullName>
        <ecNumber evidence="4">5.4.99.-</ecNumber>
    </recommendedName>
</protein>
<dbReference type="AlphaFoldDB" id="W0EBT1"/>
<comment type="function">
    <text evidence="4">Responsible for synthesis of pseudouridine from uracil.</text>
</comment>
<dbReference type="PANTHER" id="PTHR21600:SF35">
    <property type="entry name" value="PSEUDOURIDINE SYNTHASE"/>
    <property type="match status" value="1"/>
</dbReference>
<dbReference type="SUPFAM" id="SSF55120">
    <property type="entry name" value="Pseudouridine synthase"/>
    <property type="match status" value="1"/>
</dbReference>
<dbReference type="CDD" id="cd02869">
    <property type="entry name" value="PseudoU_synth_RluA_like"/>
    <property type="match status" value="1"/>
</dbReference>
<dbReference type="Pfam" id="PF00849">
    <property type="entry name" value="PseudoU_synth_2"/>
    <property type="match status" value="1"/>
</dbReference>
<dbReference type="EC" id="5.4.99.-" evidence="4"/>
<reference evidence="6 7" key="1">
    <citation type="submission" date="2013-12" db="EMBL/GenBank/DDBJ databases">
        <authorList>
            <consortium name="DOE Joint Genome Institute"/>
            <person name="Smidt H."/>
            <person name="Huntemann M."/>
            <person name="Han J."/>
            <person name="Chen A."/>
            <person name="Kyrpides N."/>
            <person name="Mavromatis K."/>
            <person name="Markowitz V."/>
            <person name="Palaniappan K."/>
            <person name="Ivanova N."/>
            <person name="Schaumberg A."/>
            <person name="Pati A."/>
            <person name="Liolios K."/>
            <person name="Nordberg H.P."/>
            <person name="Cantor M.N."/>
            <person name="Hua S.X."/>
            <person name="Woyke T."/>
        </authorList>
    </citation>
    <scope>NUCLEOTIDE SEQUENCE [LARGE SCALE GENOMIC DNA]</scope>
    <source>
        <strain evidence="7">DSM 15288</strain>
    </source>
</reference>
<dbReference type="PROSITE" id="PS01129">
    <property type="entry name" value="PSI_RLU"/>
    <property type="match status" value="1"/>
</dbReference>
<name>W0EBT1_9FIRM</name>
<dbReference type="RefSeq" id="WP_006714941.1">
    <property type="nucleotide sequence ID" value="NZ_CP007032.1"/>
</dbReference>
<dbReference type="HOGENOM" id="CLU_016902_8_2_9"/>
<accession>W0EBT1</accession>
<sequence>MLKDDLWEYTLQIQDQGKKYQDILARKFHFSRNLLQKLKQGERAWVNEEFTYLSTRGKAGDILALQLQMDEPPNIPGEHLPLDILFEDDFLLIANKPPGQVVHPTPRYPTGTLGNAVVGYWNLKGTPHPFRPVHRIDRNTSGIVVIAKNRFAHQQLAYQLEHKLIHKYYIGMVHGHVQEKRGVIDLPIGLVPGSFIQHNISPDGLPALTRYQVLARYPQATLIKFSLETGRTHQIRVHCQALGHPLIGDDLYGGERLLMHRQALHSFLYAFNHPATGEWVIFRAPWPQDLIDLVAKLKGQ</sequence>
<comment type="similarity">
    <text evidence="2 4">Belongs to the pseudouridine synthase RluA family.</text>
</comment>
<keyword evidence="7" id="KW-1185">Reference proteome</keyword>
<gene>
    <name evidence="6" type="ORF">DESME_05245</name>
</gene>
<evidence type="ECO:0000256" key="1">
    <source>
        <dbReference type="ARBA" id="ARBA00000073"/>
    </source>
</evidence>
<dbReference type="EMBL" id="CP007032">
    <property type="protein sequence ID" value="AHF06531.1"/>
    <property type="molecule type" value="Genomic_DNA"/>
</dbReference>
<organism evidence="6 7">
    <name type="scientific">Desulfitobacterium metallireducens DSM 15288</name>
    <dbReference type="NCBI Taxonomy" id="871968"/>
    <lineage>
        <taxon>Bacteria</taxon>
        <taxon>Bacillati</taxon>
        <taxon>Bacillota</taxon>
        <taxon>Clostridia</taxon>
        <taxon>Eubacteriales</taxon>
        <taxon>Desulfitobacteriaceae</taxon>
        <taxon>Desulfitobacterium</taxon>
    </lineage>
</organism>
<dbReference type="GO" id="GO:0009982">
    <property type="term" value="F:pseudouridine synthase activity"/>
    <property type="evidence" value="ECO:0007669"/>
    <property type="project" value="InterPro"/>
</dbReference>
<evidence type="ECO:0000256" key="3">
    <source>
        <dbReference type="PIRSR" id="PIRSR606225-1"/>
    </source>
</evidence>
<dbReference type="GO" id="GO:0000455">
    <property type="term" value="P:enzyme-directed rRNA pseudouridine synthesis"/>
    <property type="evidence" value="ECO:0007669"/>
    <property type="project" value="TreeGrafter"/>
</dbReference>
<dbReference type="InterPro" id="IPR006145">
    <property type="entry name" value="PsdUridine_synth_RsuA/RluA"/>
</dbReference>
<feature type="domain" description="Pseudouridine synthase RsuA/RluA-like" evidence="5">
    <location>
        <begin position="91"/>
        <end position="241"/>
    </location>
</feature>
<comment type="catalytic activity">
    <reaction evidence="1 4">
        <text>a uridine in RNA = a pseudouridine in RNA</text>
        <dbReference type="Rhea" id="RHEA:48348"/>
        <dbReference type="Rhea" id="RHEA-COMP:12068"/>
        <dbReference type="Rhea" id="RHEA-COMP:12069"/>
        <dbReference type="ChEBI" id="CHEBI:65314"/>
        <dbReference type="ChEBI" id="CHEBI:65315"/>
    </reaction>
</comment>
<evidence type="ECO:0000256" key="4">
    <source>
        <dbReference type="RuleBase" id="RU362028"/>
    </source>
</evidence>
<evidence type="ECO:0000256" key="2">
    <source>
        <dbReference type="ARBA" id="ARBA00010876"/>
    </source>
</evidence>
<dbReference type="InterPro" id="IPR020103">
    <property type="entry name" value="PsdUridine_synth_cat_dom_sf"/>
</dbReference>
<dbReference type="STRING" id="871968.DESME_05245"/>
<evidence type="ECO:0000313" key="6">
    <source>
        <dbReference type="EMBL" id="AHF06531.1"/>
    </source>
</evidence>
<dbReference type="KEGG" id="dmt:DESME_05245"/>
<dbReference type="InterPro" id="IPR006225">
    <property type="entry name" value="PsdUridine_synth_RluC/D"/>
</dbReference>
<dbReference type="Gene3D" id="3.30.2350.10">
    <property type="entry name" value="Pseudouridine synthase"/>
    <property type="match status" value="1"/>
</dbReference>